<sequence length="72" mass="7950">MYDNGSWDFKIDKDRMGRAADSSRIRGADGLKVSIFAEYGLSGREVSAEMYYWLNDGESDMVGTGAVSCPRS</sequence>
<evidence type="ECO:0000313" key="2">
    <source>
        <dbReference type="Proteomes" id="UP000886595"/>
    </source>
</evidence>
<name>A0A8X7V7H6_BRACI</name>
<accession>A0A8X7V7H6</accession>
<evidence type="ECO:0000313" key="1">
    <source>
        <dbReference type="EMBL" id="KAG2305249.1"/>
    </source>
</evidence>
<organism evidence="1 2">
    <name type="scientific">Brassica carinata</name>
    <name type="common">Ethiopian mustard</name>
    <name type="synonym">Abyssinian cabbage</name>
    <dbReference type="NCBI Taxonomy" id="52824"/>
    <lineage>
        <taxon>Eukaryota</taxon>
        <taxon>Viridiplantae</taxon>
        <taxon>Streptophyta</taxon>
        <taxon>Embryophyta</taxon>
        <taxon>Tracheophyta</taxon>
        <taxon>Spermatophyta</taxon>
        <taxon>Magnoliopsida</taxon>
        <taxon>eudicotyledons</taxon>
        <taxon>Gunneridae</taxon>
        <taxon>Pentapetalae</taxon>
        <taxon>rosids</taxon>
        <taxon>malvids</taxon>
        <taxon>Brassicales</taxon>
        <taxon>Brassicaceae</taxon>
        <taxon>Brassiceae</taxon>
        <taxon>Brassica</taxon>
    </lineage>
</organism>
<proteinExistence type="predicted"/>
<dbReference type="Proteomes" id="UP000886595">
    <property type="component" value="Unassembled WGS sequence"/>
</dbReference>
<keyword evidence="2" id="KW-1185">Reference proteome</keyword>
<comment type="caution">
    <text evidence="1">The sequence shown here is derived from an EMBL/GenBank/DDBJ whole genome shotgun (WGS) entry which is preliminary data.</text>
</comment>
<dbReference type="AlphaFoldDB" id="A0A8X7V7H6"/>
<gene>
    <name evidence="1" type="ORF">Bca52824_033900</name>
</gene>
<dbReference type="EMBL" id="JAAMPC010000007">
    <property type="protein sequence ID" value="KAG2305249.1"/>
    <property type="molecule type" value="Genomic_DNA"/>
</dbReference>
<protein>
    <submittedName>
        <fullName evidence="1">Uncharacterized protein</fullName>
    </submittedName>
</protein>
<reference evidence="1 2" key="1">
    <citation type="submission" date="2020-02" db="EMBL/GenBank/DDBJ databases">
        <authorList>
            <person name="Ma Q."/>
            <person name="Huang Y."/>
            <person name="Song X."/>
            <person name="Pei D."/>
        </authorList>
    </citation>
    <scope>NUCLEOTIDE SEQUENCE [LARGE SCALE GENOMIC DNA]</scope>
    <source>
        <strain evidence="1">Sxm20200214</strain>
        <tissue evidence="1">Leaf</tissue>
    </source>
</reference>